<evidence type="ECO:0000313" key="5">
    <source>
        <dbReference type="Proteomes" id="UP000732105"/>
    </source>
</evidence>
<evidence type="ECO:0000256" key="3">
    <source>
        <dbReference type="RuleBase" id="RU000363"/>
    </source>
</evidence>
<accession>A0ABX1WZD8</accession>
<dbReference type="PRINTS" id="PR00081">
    <property type="entry name" value="GDHRDH"/>
</dbReference>
<organism evidence="4 5">
    <name type="scientific">Marinifilum caeruleilacunae</name>
    <dbReference type="NCBI Taxonomy" id="2499076"/>
    <lineage>
        <taxon>Bacteria</taxon>
        <taxon>Pseudomonadati</taxon>
        <taxon>Bacteroidota</taxon>
        <taxon>Bacteroidia</taxon>
        <taxon>Marinilabiliales</taxon>
        <taxon>Marinifilaceae</taxon>
    </lineage>
</organism>
<dbReference type="PRINTS" id="PR00080">
    <property type="entry name" value="SDRFAMILY"/>
</dbReference>
<dbReference type="InterPro" id="IPR036291">
    <property type="entry name" value="NAD(P)-bd_dom_sf"/>
</dbReference>
<dbReference type="PANTHER" id="PTHR42901">
    <property type="entry name" value="ALCOHOL DEHYDROGENASE"/>
    <property type="match status" value="1"/>
</dbReference>
<dbReference type="Pfam" id="PF00106">
    <property type="entry name" value="adh_short"/>
    <property type="match status" value="1"/>
</dbReference>
<dbReference type="Proteomes" id="UP000732105">
    <property type="component" value="Unassembled WGS sequence"/>
</dbReference>
<dbReference type="SUPFAM" id="SSF51735">
    <property type="entry name" value="NAD(P)-binding Rossmann-fold domains"/>
    <property type="match status" value="1"/>
</dbReference>
<dbReference type="InterPro" id="IPR002347">
    <property type="entry name" value="SDR_fam"/>
</dbReference>
<protein>
    <submittedName>
        <fullName evidence="4">SDR family NAD(P)-dependent oxidoreductase</fullName>
    </submittedName>
</protein>
<dbReference type="InterPro" id="IPR020904">
    <property type="entry name" value="Sc_DH/Rdtase_CS"/>
</dbReference>
<keyword evidence="5" id="KW-1185">Reference proteome</keyword>
<gene>
    <name evidence="4" type="ORF">ELS83_15440</name>
</gene>
<evidence type="ECO:0000313" key="4">
    <source>
        <dbReference type="EMBL" id="NOU61205.1"/>
    </source>
</evidence>
<evidence type="ECO:0000256" key="2">
    <source>
        <dbReference type="ARBA" id="ARBA00023002"/>
    </source>
</evidence>
<name>A0ABX1WZD8_9BACT</name>
<proteinExistence type="inferred from homology"/>
<reference evidence="4 5" key="1">
    <citation type="submission" date="2018-12" db="EMBL/GenBank/DDBJ databases">
        <title>Marinifilum JC070 sp. nov., a marine bacterium isolated from Yongle Blue Hole in the South China Sea.</title>
        <authorList>
            <person name="Fu T."/>
        </authorList>
    </citation>
    <scope>NUCLEOTIDE SEQUENCE [LARGE SCALE GENOMIC DNA]</scope>
    <source>
        <strain evidence="4 5">JC070</strain>
    </source>
</reference>
<dbReference type="Gene3D" id="3.40.50.720">
    <property type="entry name" value="NAD(P)-binding Rossmann-like Domain"/>
    <property type="match status" value="1"/>
</dbReference>
<comment type="caution">
    <text evidence="4">The sequence shown here is derived from an EMBL/GenBank/DDBJ whole genome shotgun (WGS) entry which is preliminary data.</text>
</comment>
<sequence length="252" mass="27832">MNRIAFITGATAGIGEACAKKLANVGYDLIISGRREENLNKLEAELLKNFNCKIFKLVLDVRKQDDVFDRINKLPEEWKKIDLLVNNAGLAVGVTAIQDGIIDDWERMIDTNVKGLLYITRAVSPLMIERKQGHIINVTSIAGKEVYPGGNVYCATKHAVDALTKGMRIDMLPHNIKVSSVAPGMVETEFSIVRFKGDTDKADQVYNGFTPLYADDIADTVEFVASRPAHVNINDILIMPTAQASARDVVRD</sequence>
<evidence type="ECO:0000256" key="1">
    <source>
        <dbReference type="ARBA" id="ARBA00006484"/>
    </source>
</evidence>
<dbReference type="PANTHER" id="PTHR42901:SF1">
    <property type="entry name" value="ALCOHOL DEHYDROGENASE"/>
    <property type="match status" value="1"/>
</dbReference>
<dbReference type="RefSeq" id="WP_171596469.1">
    <property type="nucleotide sequence ID" value="NZ_RZNH01000029.1"/>
</dbReference>
<dbReference type="EMBL" id="RZNH01000029">
    <property type="protein sequence ID" value="NOU61205.1"/>
    <property type="molecule type" value="Genomic_DNA"/>
</dbReference>
<comment type="similarity">
    <text evidence="1 3">Belongs to the short-chain dehydrogenases/reductases (SDR) family.</text>
</comment>
<dbReference type="PROSITE" id="PS00061">
    <property type="entry name" value="ADH_SHORT"/>
    <property type="match status" value="1"/>
</dbReference>
<keyword evidence="2" id="KW-0560">Oxidoreductase</keyword>